<comment type="catalytic activity">
    <reaction evidence="13">
        <text>Hydrolysis of Ala-|-Gly bond in repressor LexA.</text>
        <dbReference type="EC" id="3.4.21.88"/>
    </reaction>
</comment>
<dbReference type="InterPro" id="IPR036390">
    <property type="entry name" value="WH_DNA-bd_sf"/>
</dbReference>
<organism evidence="17 19">
    <name type="scientific">Alkalithermobacter thermoalcaliphilus JW-YL-7 = DSM 7308</name>
    <dbReference type="NCBI Taxonomy" id="1121328"/>
    <lineage>
        <taxon>Bacteria</taxon>
        <taxon>Bacillati</taxon>
        <taxon>Bacillota</taxon>
        <taxon>Clostridia</taxon>
        <taxon>Peptostreptococcales</taxon>
        <taxon>Tepidibacteraceae</taxon>
        <taxon>Alkalithermobacter</taxon>
    </lineage>
</organism>
<evidence type="ECO:0000256" key="3">
    <source>
        <dbReference type="ARBA" id="ARBA00022491"/>
    </source>
</evidence>
<keyword evidence="9 13" id="KW-0238">DNA-binding</keyword>
<evidence type="ECO:0000259" key="15">
    <source>
        <dbReference type="Pfam" id="PF00717"/>
    </source>
</evidence>
<keyword evidence="10 13" id="KW-0804">Transcription</keyword>
<dbReference type="Gene3D" id="2.10.109.10">
    <property type="entry name" value="Umud Fragment, subunit A"/>
    <property type="match status" value="1"/>
</dbReference>
<evidence type="ECO:0000256" key="6">
    <source>
        <dbReference type="ARBA" id="ARBA00022801"/>
    </source>
</evidence>
<proteinExistence type="inferred from homology"/>
<dbReference type="STRING" id="1121328.JWYL7_0916"/>
<dbReference type="CDD" id="cd00090">
    <property type="entry name" value="HTH_ARSR"/>
    <property type="match status" value="1"/>
</dbReference>
<keyword evidence="6 13" id="KW-0378">Hydrolase</keyword>
<dbReference type="HAMAP" id="MF_00015">
    <property type="entry name" value="LexA"/>
    <property type="match status" value="1"/>
</dbReference>
<keyword evidence="3 13" id="KW-0678">Repressor</keyword>
<dbReference type="Gene3D" id="1.10.10.10">
    <property type="entry name" value="Winged helix-like DNA-binding domain superfamily/Winged helix DNA-binding domain"/>
    <property type="match status" value="1"/>
</dbReference>
<dbReference type="EMBL" id="FRBG01000005">
    <property type="protein sequence ID" value="SHK80685.1"/>
    <property type="molecule type" value="Genomic_DNA"/>
</dbReference>
<evidence type="ECO:0000256" key="2">
    <source>
        <dbReference type="ARBA" id="ARBA00011738"/>
    </source>
</evidence>
<dbReference type="GO" id="GO:0045892">
    <property type="term" value="P:negative regulation of DNA-templated transcription"/>
    <property type="evidence" value="ECO:0007669"/>
    <property type="project" value="UniProtKB-UniRule"/>
</dbReference>
<dbReference type="InterPro" id="IPR015927">
    <property type="entry name" value="Peptidase_S24_S26A/B/C"/>
</dbReference>
<evidence type="ECO:0000256" key="9">
    <source>
        <dbReference type="ARBA" id="ARBA00023125"/>
    </source>
</evidence>
<dbReference type="EC" id="3.4.21.88" evidence="13"/>
<dbReference type="PANTHER" id="PTHR33516:SF2">
    <property type="entry name" value="LEXA REPRESSOR-RELATED"/>
    <property type="match status" value="1"/>
</dbReference>
<dbReference type="Pfam" id="PF00717">
    <property type="entry name" value="Peptidase_S24"/>
    <property type="match status" value="1"/>
</dbReference>
<evidence type="ECO:0000259" key="16">
    <source>
        <dbReference type="Pfam" id="PF01726"/>
    </source>
</evidence>
<feature type="active site" description="For autocatalytic cleavage activity" evidence="13">
    <location>
        <position position="129"/>
    </location>
</feature>
<dbReference type="InterPro" id="IPR036388">
    <property type="entry name" value="WH-like_DNA-bd_sf"/>
</dbReference>
<dbReference type="GO" id="GO:0009432">
    <property type="term" value="P:SOS response"/>
    <property type="evidence" value="ECO:0007669"/>
    <property type="project" value="UniProtKB-UniRule"/>
</dbReference>
<keyword evidence="4 13" id="KW-0235">DNA replication</keyword>
<dbReference type="GO" id="GO:0006281">
    <property type="term" value="P:DNA repair"/>
    <property type="evidence" value="ECO:0007669"/>
    <property type="project" value="UniProtKB-UniRule"/>
</dbReference>
<dbReference type="AlphaFoldDB" id="A0A150FQD5"/>
<keyword evidence="11 13" id="KW-0234">DNA repair</keyword>
<name>A0A150FQD5_CLOPD</name>
<feature type="DNA-binding region" description="H-T-H motif" evidence="13">
    <location>
        <begin position="29"/>
        <end position="49"/>
    </location>
</feature>
<dbReference type="InterPro" id="IPR006197">
    <property type="entry name" value="Peptidase_S24_LexA"/>
</dbReference>
<evidence type="ECO:0000256" key="14">
    <source>
        <dbReference type="RuleBase" id="RU003991"/>
    </source>
</evidence>
<dbReference type="GO" id="GO:0004252">
    <property type="term" value="F:serine-type endopeptidase activity"/>
    <property type="evidence" value="ECO:0007669"/>
    <property type="project" value="UniProtKB-UniRule"/>
</dbReference>
<evidence type="ECO:0000313" key="20">
    <source>
        <dbReference type="Proteomes" id="UP000323392"/>
    </source>
</evidence>
<feature type="domain" description="LexA repressor DNA-binding" evidence="16">
    <location>
        <begin position="4"/>
        <end position="66"/>
    </location>
</feature>
<gene>
    <name evidence="13" type="primary">lexA</name>
    <name evidence="17" type="ORF">JWYL7_0916</name>
    <name evidence="18" type="ORF">SAMN05661008_00938</name>
</gene>
<comment type="caution">
    <text evidence="17">The sequence shown here is derived from an EMBL/GenBank/DDBJ whole genome shotgun (WGS) entry which is preliminary data.</text>
</comment>
<evidence type="ECO:0000256" key="5">
    <source>
        <dbReference type="ARBA" id="ARBA00022763"/>
    </source>
</evidence>
<dbReference type="FunFam" id="1.10.10.10:FF:000009">
    <property type="entry name" value="LexA repressor"/>
    <property type="match status" value="1"/>
</dbReference>
<dbReference type="PANTHER" id="PTHR33516">
    <property type="entry name" value="LEXA REPRESSOR"/>
    <property type="match status" value="1"/>
</dbReference>
<keyword evidence="5 13" id="KW-0227">DNA damage</keyword>
<dbReference type="GO" id="GO:0003677">
    <property type="term" value="F:DNA binding"/>
    <property type="evidence" value="ECO:0007669"/>
    <property type="project" value="UniProtKB-UniRule"/>
</dbReference>
<evidence type="ECO:0000256" key="10">
    <source>
        <dbReference type="ARBA" id="ARBA00023163"/>
    </source>
</evidence>
<dbReference type="InterPro" id="IPR011991">
    <property type="entry name" value="ArsR-like_HTH"/>
</dbReference>
<evidence type="ECO:0000256" key="12">
    <source>
        <dbReference type="ARBA" id="ARBA00023236"/>
    </source>
</evidence>
<dbReference type="GO" id="GO:0006508">
    <property type="term" value="P:proteolysis"/>
    <property type="evidence" value="ECO:0007669"/>
    <property type="project" value="InterPro"/>
</dbReference>
<evidence type="ECO:0000256" key="11">
    <source>
        <dbReference type="ARBA" id="ARBA00023204"/>
    </source>
</evidence>
<evidence type="ECO:0000313" key="17">
    <source>
        <dbReference type="EMBL" id="KXZ39841.1"/>
    </source>
</evidence>
<dbReference type="FunFam" id="2.10.109.10:FF:000001">
    <property type="entry name" value="LexA repressor"/>
    <property type="match status" value="1"/>
</dbReference>
<reference evidence="17 19" key="1">
    <citation type="submission" date="2016-02" db="EMBL/GenBank/DDBJ databases">
        <title>Draft genome sequence for Clostridium paradoxum JW-YL-7.</title>
        <authorList>
            <person name="Utturkar S.M."/>
            <person name="Lancaster A."/>
            <person name="Poole F.L."/>
            <person name="Adams M.W."/>
            <person name="Brown S.D."/>
        </authorList>
    </citation>
    <scope>NUCLEOTIDE SEQUENCE [LARGE SCALE GENOMIC DNA]</scope>
    <source>
        <strain evidence="17 19">JW-YL-7</strain>
    </source>
</reference>
<protein>
    <recommendedName>
        <fullName evidence="13">LexA repressor</fullName>
        <ecNumber evidence="13">3.4.21.88</ecNumber>
    </recommendedName>
</protein>
<dbReference type="GO" id="GO:0006260">
    <property type="term" value="P:DNA replication"/>
    <property type="evidence" value="ECO:0007669"/>
    <property type="project" value="UniProtKB-UniRule"/>
</dbReference>
<keyword evidence="12 13" id="KW-0742">SOS response</keyword>
<dbReference type="InterPro" id="IPR006199">
    <property type="entry name" value="LexA_DNA-bd_dom"/>
</dbReference>
<keyword evidence="20" id="KW-1185">Reference proteome</keyword>
<comment type="function">
    <text evidence="13">Represses a number of genes involved in the response to DNA damage (SOS response), including recA and lexA. In the presence of single-stranded DNA, RecA interacts with LexA causing an autocatalytic cleavage which disrupts the DNA-binding part of LexA, leading to derepression of the SOS regulon and eventually DNA repair.</text>
</comment>
<sequence>MFDDLNKKQIEILNFIKSELTRVGYPPSVREICSAVGLKSTSTVHSHLNKLEEKGYIRKDPTKPRAIEVLDFDSNRININESISNIPIVGQVTAGSPILALENVEDFFPLPNSLLKGHHSFMLKVKGDSMINAGIFDGDYILVKQQNTAKDGDIVVALINDNEATVKRFYKEKNIIRLQPENDFMDPIYVDDIKILGIVYGLFRFNI</sequence>
<evidence type="ECO:0000313" key="19">
    <source>
        <dbReference type="Proteomes" id="UP000092605"/>
    </source>
</evidence>
<dbReference type="InterPro" id="IPR039418">
    <property type="entry name" value="LexA-like"/>
</dbReference>
<comment type="subunit">
    <text evidence="2 13">Homodimer.</text>
</comment>
<feature type="active site" description="For autocatalytic cleavage activity" evidence="13">
    <location>
        <position position="167"/>
    </location>
</feature>
<accession>A0A150FQD5</accession>
<keyword evidence="8 13" id="KW-0805">Transcription regulation</keyword>
<dbReference type="PRINTS" id="PR00726">
    <property type="entry name" value="LEXASERPTASE"/>
</dbReference>
<reference evidence="18 20" key="2">
    <citation type="submission" date="2016-11" db="EMBL/GenBank/DDBJ databases">
        <authorList>
            <person name="Varghese N."/>
            <person name="Submissions S."/>
        </authorList>
    </citation>
    <scope>NUCLEOTIDE SEQUENCE [LARGE SCALE GENOMIC DNA]</scope>
    <source>
        <strain evidence="18 20">DSM 7308</strain>
    </source>
</reference>
<dbReference type="Proteomes" id="UP000092605">
    <property type="component" value="Unassembled WGS sequence"/>
</dbReference>
<comment type="similarity">
    <text evidence="1 13 14">Belongs to the peptidase S24 family.</text>
</comment>
<dbReference type="PATRIC" id="fig|1121328.3.peg.922"/>
<dbReference type="SUPFAM" id="SSF51306">
    <property type="entry name" value="LexA/Signal peptidase"/>
    <property type="match status" value="1"/>
</dbReference>
<evidence type="ECO:0000313" key="18">
    <source>
        <dbReference type="EMBL" id="SHK80685.1"/>
    </source>
</evidence>
<dbReference type="RefSeq" id="WP_066069702.1">
    <property type="nucleotide sequence ID" value="NZ_FRBG01000005.1"/>
</dbReference>
<evidence type="ECO:0000256" key="7">
    <source>
        <dbReference type="ARBA" id="ARBA00022813"/>
    </source>
</evidence>
<feature type="site" description="Cleavage; by autolysis" evidence="13">
    <location>
        <begin position="94"/>
        <end position="95"/>
    </location>
</feature>
<dbReference type="InterPro" id="IPR036286">
    <property type="entry name" value="LexA/Signal_pep-like_sf"/>
</dbReference>
<feature type="domain" description="Peptidase S24/S26A/S26B/S26C" evidence="15">
    <location>
        <begin position="87"/>
        <end position="199"/>
    </location>
</feature>
<evidence type="ECO:0000256" key="1">
    <source>
        <dbReference type="ARBA" id="ARBA00007484"/>
    </source>
</evidence>
<dbReference type="InterPro" id="IPR006200">
    <property type="entry name" value="LexA"/>
</dbReference>
<dbReference type="OrthoDB" id="9802364at2"/>
<dbReference type="SUPFAM" id="SSF46785">
    <property type="entry name" value="Winged helix' DNA-binding domain"/>
    <property type="match status" value="1"/>
</dbReference>
<evidence type="ECO:0000256" key="4">
    <source>
        <dbReference type="ARBA" id="ARBA00022705"/>
    </source>
</evidence>
<dbReference type="CDD" id="cd06529">
    <property type="entry name" value="S24_LexA-like"/>
    <property type="match status" value="1"/>
</dbReference>
<dbReference type="NCBIfam" id="TIGR00498">
    <property type="entry name" value="lexA"/>
    <property type="match status" value="1"/>
</dbReference>
<keyword evidence="7 13" id="KW-0068">Autocatalytic cleavage</keyword>
<dbReference type="InterPro" id="IPR050077">
    <property type="entry name" value="LexA_repressor"/>
</dbReference>
<evidence type="ECO:0000256" key="13">
    <source>
        <dbReference type="HAMAP-Rule" id="MF_00015"/>
    </source>
</evidence>
<dbReference type="EMBL" id="LSFY01000001">
    <property type="protein sequence ID" value="KXZ39841.1"/>
    <property type="molecule type" value="Genomic_DNA"/>
</dbReference>
<evidence type="ECO:0000256" key="8">
    <source>
        <dbReference type="ARBA" id="ARBA00023015"/>
    </source>
</evidence>
<dbReference type="Proteomes" id="UP000323392">
    <property type="component" value="Unassembled WGS sequence"/>
</dbReference>
<dbReference type="Pfam" id="PF01726">
    <property type="entry name" value="LexA_DNA_bind"/>
    <property type="match status" value="1"/>
</dbReference>